<protein>
    <submittedName>
        <fullName evidence="2">BSD domain-containing protein</fullName>
    </submittedName>
</protein>
<dbReference type="Proteomes" id="UP000887565">
    <property type="component" value="Unplaced"/>
</dbReference>
<evidence type="ECO:0000313" key="2">
    <source>
        <dbReference type="WBParaSite" id="nRc.2.0.1.t35112-RA"/>
    </source>
</evidence>
<name>A0A915K8Q3_ROMCU</name>
<accession>A0A915K8Q3</accession>
<dbReference type="AlphaFoldDB" id="A0A915K8Q3"/>
<organism evidence="1 2">
    <name type="scientific">Romanomermis culicivorax</name>
    <name type="common">Nematode worm</name>
    <dbReference type="NCBI Taxonomy" id="13658"/>
    <lineage>
        <taxon>Eukaryota</taxon>
        <taxon>Metazoa</taxon>
        <taxon>Ecdysozoa</taxon>
        <taxon>Nematoda</taxon>
        <taxon>Enoplea</taxon>
        <taxon>Dorylaimia</taxon>
        <taxon>Mermithida</taxon>
        <taxon>Mermithoidea</taxon>
        <taxon>Mermithidae</taxon>
        <taxon>Romanomermis</taxon>
    </lineage>
</organism>
<sequence length="101" mass="11501">MLITLTNQNLLQKLSPNVQTPTVPKMTVSLGSAAARVPASATLLKNICCFLDDINEDDAENQVQIRHFLDRSNPMEAYSNEKFWSRFKLSEHVKRAKLLRE</sequence>
<reference evidence="2" key="1">
    <citation type="submission" date="2022-11" db="UniProtKB">
        <authorList>
            <consortium name="WormBaseParasite"/>
        </authorList>
    </citation>
    <scope>IDENTIFICATION</scope>
</reference>
<evidence type="ECO:0000313" key="1">
    <source>
        <dbReference type="Proteomes" id="UP000887565"/>
    </source>
</evidence>
<keyword evidence="1" id="KW-1185">Reference proteome</keyword>
<proteinExistence type="predicted"/>
<dbReference type="WBParaSite" id="nRc.2.0.1.t35112-RA">
    <property type="protein sequence ID" value="nRc.2.0.1.t35112-RA"/>
    <property type="gene ID" value="nRc.2.0.1.g35112"/>
</dbReference>